<dbReference type="PROSITE" id="PS50045">
    <property type="entry name" value="SIGMA54_INTERACT_4"/>
    <property type="match status" value="1"/>
</dbReference>
<dbReference type="InterPro" id="IPR002078">
    <property type="entry name" value="Sigma_54_int"/>
</dbReference>
<keyword evidence="3" id="KW-0805">Transcription regulation</keyword>
<dbReference type="EMBL" id="JBHTMB010000141">
    <property type="protein sequence ID" value="MFD1234951.1"/>
    <property type="molecule type" value="Genomic_DNA"/>
</dbReference>
<protein>
    <submittedName>
        <fullName evidence="6">Helix-turn-helix domain-containing protein</fullName>
    </submittedName>
</protein>
<dbReference type="Gene3D" id="1.10.8.60">
    <property type="match status" value="1"/>
</dbReference>
<dbReference type="Proteomes" id="UP001597182">
    <property type="component" value="Unassembled WGS sequence"/>
</dbReference>
<dbReference type="SUPFAM" id="SSF46689">
    <property type="entry name" value="Homeodomain-like"/>
    <property type="match status" value="1"/>
</dbReference>
<dbReference type="PRINTS" id="PR01590">
    <property type="entry name" value="HTHFIS"/>
</dbReference>
<dbReference type="InterPro" id="IPR058031">
    <property type="entry name" value="AAA_lid_NorR"/>
</dbReference>
<keyword evidence="2" id="KW-0067">ATP-binding</keyword>
<dbReference type="PANTHER" id="PTHR32071">
    <property type="entry name" value="TRANSCRIPTIONAL REGULATORY PROTEIN"/>
    <property type="match status" value="1"/>
</dbReference>
<evidence type="ECO:0000259" key="5">
    <source>
        <dbReference type="PROSITE" id="PS50045"/>
    </source>
</evidence>
<evidence type="ECO:0000256" key="1">
    <source>
        <dbReference type="ARBA" id="ARBA00022741"/>
    </source>
</evidence>
<keyword evidence="4" id="KW-0804">Transcription</keyword>
<feature type="domain" description="Sigma-54 factor interaction" evidence="5">
    <location>
        <begin position="1"/>
        <end position="61"/>
    </location>
</feature>
<proteinExistence type="predicted"/>
<accession>A0ABW3VJ99</accession>
<dbReference type="PANTHER" id="PTHR32071:SF122">
    <property type="entry name" value="SIGMA FACTOR"/>
    <property type="match status" value="1"/>
</dbReference>
<keyword evidence="1" id="KW-0547">Nucleotide-binding</keyword>
<keyword evidence="7" id="KW-1185">Reference proteome</keyword>
<reference evidence="7" key="1">
    <citation type="journal article" date="2019" name="Int. J. Syst. Evol. Microbiol.">
        <title>The Global Catalogue of Microorganisms (GCM) 10K type strain sequencing project: providing services to taxonomists for standard genome sequencing and annotation.</title>
        <authorList>
            <consortium name="The Broad Institute Genomics Platform"/>
            <consortium name="The Broad Institute Genome Sequencing Center for Infectious Disease"/>
            <person name="Wu L."/>
            <person name="Ma J."/>
        </authorList>
    </citation>
    <scope>NUCLEOTIDE SEQUENCE [LARGE SCALE GENOMIC DNA]</scope>
    <source>
        <strain evidence="7">CCUG 49018</strain>
    </source>
</reference>
<comment type="caution">
    <text evidence="6">The sequence shown here is derived from an EMBL/GenBank/DDBJ whole genome shotgun (WGS) entry which is preliminary data.</text>
</comment>
<dbReference type="Gene3D" id="1.10.10.60">
    <property type="entry name" value="Homeodomain-like"/>
    <property type="match status" value="1"/>
</dbReference>
<sequence length="138" mass="15014">MTVAPLRHRVEDLEQLVPALLDRLAPGRGTTCSDDAMAVLARRAWTGNVTELGDVLQATLRRRPVGTIRRDDLPPSCSTTSRRALSPIETLERDAIVQALAETDGNRKSAAARLGMSRSSLYRKIHAFGIDATGSAHR</sequence>
<gene>
    <name evidence="6" type="ORF">ACFQ34_16795</name>
</gene>
<dbReference type="InterPro" id="IPR009057">
    <property type="entry name" value="Homeodomain-like_sf"/>
</dbReference>
<evidence type="ECO:0000256" key="4">
    <source>
        <dbReference type="ARBA" id="ARBA00023163"/>
    </source>
</evidence>
<dbReference type="Pfam" id="PF02954">
    <property type="entry name" value="HTH_8"/>
    <property type="match status" value="1"/>
</dbReference>
<dbReference type="InterPro" id="IPR027417">
    <property type="entry name" value="P-loop_NTPase"/>
</dbReference>
<organism evidence="6 7">
    <name type="scientific">Pseudonocardia benzenivorans</name>
    <dbReference type="NCBI Taxonomy" id="228005"/>
    <lineage>
        <taxon>Bacteria</taxon>
        <taxon>Bacillati</taxon>
        <taxon>Actinomycetota</taxon>
        <taxon>Actinomycetes</taxon>
        <taxon>Pseudonocardiales</taxon>
        <taxon>Pseudonocardiaceae</taxon>
        <taxon>Pseudonocardia</taxon>
    </lineage>
</organism>
<dbReference type="Pfam" id="PF25601">
    <property type="entry name" value="AAA_lid_14"/>
    <property type="match status" value="1"/>
</dbReference>
<dbReference type="RefSeq" id="WP_041760144.1">
    <property type="nucleotide sequence ID" value="NZ_BAABKS010000029.1"/>
</dbReference>
<name>A0ABW3VJ99_9PSEU</name>
<evidence type="ECO:0000256" key="2">
    <source>
        <dbReference type="ARBA" id="ARBA00022840"/>
    </source>
</evidence>
<evidence type="ECO:0000256" key="3">
    <source>
        <dbReference type="ARBA" id="ARBA00023015"/>
    </source>
</evidence>
<evidence type="ECO:0000313" key="7">
    <source>
        <dbReference type="Proteomes" id="UP001597182"/>
    </source>
</evidence>
<dbReference type="SUPFAM" id="SSF52540">
    <property type="entry name" value="P-loop containing nucleoside triphosphate hydrolases"/>
    <property type="match status" value="1"/>
</dbReference>
<dbReference type="InterPro" id="IPR002197">
    <property type="entry name" value="HTH_Fis"/>
</dbReference>
<evidence type="ECO:0000313" key="6">
    <source>
        <dbReference type="EMBL" id="MFD1234951.1"/>
    </source>
</evidence>